<dbReference type="FunFam" id="1.10.510.10:FF:000312">
    <property type="entry name" value="Serine/threonine-protein kinase OXI1"/>
    <property type="match status" value="1"/>
</dbReference>
<dbReference type="GO" id="GO:0004674">
    <property type="term" value="F:protein serine/threonine kinase activity"/>
    <property type="evidence" value="ECO:0007669"/>
    <property type="project" value="UniProtKB-KW"/>
</dbReference>
<evidence type="ECO:0000256" key="6">
    <source>
        <dbReference type="ARBA" id="ARBA00022777"/>
    </source>
</evidence>
<evidence type="ECO:0000313" key="16">
    <source>
        <dbReference type="Proteomes" id="UP001454036"/>
    </source>
</evidence>
<evidence type="ECO:0000259" key="14">
    <source>
        <dbReference type="PROSITE" id="PS51285"/>
    </source>
</evidence>
<dbReference type="PROSITE" id="PS50011">
    <property type="entry name" value="PROTEIN_KINASE_DOM"/>
    <property type="match status" value="1"/>
</dbReference>
<evidence type="ECO:0000256" key="4">
    <source>
        <dbReference type="ARBA" id="ARBA00022679"/>
    </source>
</evidence>
<sequence>MDDQNNETNKTLNVHRLELDNLKAIKVLGKGAMGTVFLVHDNSSPSSQFALKVVEKSLPLPGKSDPNRRARWEISVLSSIQENQKTHNTAFSFLPSILGTIETEEFIMWALPYCPGNDLNALRFQQPDHVFSPSIIRFYLAEIICALENLHGMGIVYRDLKPENILIQQSGHVTLTDFDLSCNLISKAPSTTEMCPTTAKNPQKKKPKSARVSPVDKRNLINPDGRERSYSFVGTEEYVAPEIISCEGHEFSVDWWALGVLAFEMLYGTTPFKGNNRKETYQRIVAAPPIFLGKPNLLTDLIQKLLEKDPTRRLGYQRGACEIKEHAFFKGLKWDLLTDVVRPPFIPLRHEDEVKEGELDIVEYFEKSKVSYQSTLWSTSIDEEDSKISLTEF</sequence>
<evidence type="ECO:0000256" key="5">
    <source>
        <dbReference type="ARBA" id="ARBA00022741"/>
    </source>
</evidence>
<dbReference type="PROSITE" id="PS00107">
    <property type="entry name" value="PROTEIN_KINASE_ATP"/>
    <property type="match status" value="1"/>
</dbReference>
<dbReference type="EC" id="2.7.11.1" evidence="2"/>
<dbReference type="Gene3D" id="3.30.200.20">
    <property type="entry name" value="Phosphorylase Kinase, domain 1"/>
    <property type="match status" value="1"/>
</dbReference>
<evidence type="ECO:0000256" key="10">
    <source>
        <dbReference type="PROSITE-ProRule" id="PRU10141"/>
    </source>
</evidence>
<evidence type="ECO:0000256" key="7">
    <source>
        <dbReference type="ARBA" id="ARBA00022840"/>
    </source>
</evidence>
<organism evidence="15 16">
    <name type="scientific">Lithospermum erythrorhizon</name>
    <name type="common">Purple gromwell</name>
    <name type="synonym">Lithospermum officinale var. erythrorhizon</name>
    <dbReference type="NCBI Taxonomy" id="34254"/>
    <lineage>
        <taxon>Eukaryota</taxon>
        <taxon>Viridiplantae</taxon>
        <taxon>Streptophyta</taxon>
        <taxon>Embryophyta</taxon>
        <taxon>Tracheophyta</taxon>
        <taxon>Spermatophyta</taxon>
        <taxon>Magnoliopsida</taxon>
        <taxon>eudicotyledons</taxon>
        <taxon>Gunneridae</taxon>
        <taxon>Pentapetalae</taxon>
        <taxon>asterids</taxon>
        <taxon>lamiids</taxon>
        <taxon>Boraginales</taxon>
        <taxon>Boraginaceae</taxon>
        <taxon>Boraginoideae</taxon>
        <taxon>Lithospermeae</taxon>
        <taxon>Lithospermum</taxon>
    </lineage>
</organism>
<comment type="caution">
    <text evidence="15">The sequence shown here is derived from an EMBL/GenBank/DDBJ whole genome shotgun (WGS) entry which is preliminary data.</text>
</comment>
<evidence type="ECO:0000259" key="13">
    <source>
        <dbReference type="PROSITE" id="PS50011"/>
    </source>
</evidence>
<keyword evidence="6" id="KW-0418">Kinase</keyword>
<dbReference type="EMBL" id="BAABME010003451">
    <property type="protein sequence ID" value="GAA0158851.1"/>
    <property type="molecule type" value="Genomic_DNA"/>
</dbReference>
<feature type="binding site" evidence="10">
    <location>
        <position position="52"/>
    </location>
    <ligand>
        <name>ATP</name>
        <dbReference type="ChEBI" id="CHEBI:30616"/>
    </ligand>
</feature>
<dbReference type="PROSITE" id="PS51285">
    <property type="entry name" value="AGC_KINASE_CTER"/>
    <property type="match status" value="1"/>
</dbReference>
<dbReference type="SMART" id="SM00220">
    <property type="entry name" value="S_TKc"/>
    <property type="match status" value="1"/>
</dbReference>
<dbReference type="PROSITE" id="PS00108">
    <property type="entry name" value="PROTEIN_KINASE_ST"/>
    <property type="match status" value="1"/>
</dbReference>
<proteinExistence type="inferred from homology"/>
<feature type="domain" description="Protein kinase" evidence="13">
    <location>
        <begin position="22"/>
        <end position="329"/>
    </location>
</feature>
<keyword evidence="4" id="KW-0808">Transferase</keyword>
<comment type="catalytic activity">
    <reaction evidence="9">
        <text>L-seryl-[protein] + ATP = O-phospho-L-seryl-[protein] + ADP + H(+)</text>
        <dbReference type="Rhea" id="RHEA:17989"/>
        <dbReference type="Rhea" id="RHEA-COMP:9863"/>
        <dbReference type="Rhea" id="RHEA-COMP:11604"/>
        <dbReference type="ChEBI" id="CHEBI:15378"/>
        <dbReference type="ChEBI" id="CHEBI:29999"/>
        <dbReference type="ChEBI" id="CHEBI:30616"/>
        <dbReference type="ChEBI" id="CHEBI:83421"/>
        <dbReference type="ChEBI" id="CHEBI:456216"/>
        <dbReference type="EC" id="2.7.11.1"/>
    </reaction>
</comment>
<evidence type="ECO:0000256" key="8">
    <source>
        <dbReference type="ARBA" id="ARBA00047899"/>
    </source>
</evidence>
<dbReference type="InterPro" id="IPR000719">
    <property type="entry name" value="Prot_kinase_dom"/>
</dbReference>
<dbReference type="AlphaFoldDB" id="A0AAV3Q6N8"/>
<evidence type="ECO:0000256" key="9">
    <source>
        <dbReference type="ARBA" id="ARBA00048679"/>
    </source>
</evidence>
<comment type="similarity">
    <text evidence="1">Belongs to the protein kinase superfamily. AGC Ser/Thr protein kinase family.</text>
</comment>
<dbReference type="InterPro" id="IPR011009">
    <property type="entry name" value="Kinase-like_dom_sf"/>
</dbReference>
<dbReference type="SUPFAM" id="SSF56112">
    <property type="entry name" value="Protein kinase-like (PK-like)"/>
    <property type="match status" value="1"/>
</dbReference>
<evidence type="ECO:0000313" key="15">
    <source>
        <dbReference type="EMBL" id="GAA0158851.1"/>
    </source>
</evidence>
<dbReference type="InterPro" id="IPR017441">
    <property type="entry name" value="Protein_kinase_ATP_BS"/>
</dbReference>
<evidence type="ECO:0000256" key="12">
    <source>
        <dbReference type="SAM" id="MobiDB-lite"/>
    </source>
</evidence>
<dbReference type="FunFam" id="1.10.510.10:FF:000294">
    <property type="entry name" value="Serine/threonine-protein kinase OXI1"/>
    <property type="match status" value="1"/>
</dbReference>
<name>A0AAV3Q6N8_LITER</name>
<evidence type="ECO:0000256" key="1">
    <source>
        <dbReference type="ARBA" id="ARBA00009903"/>
    </source>
</evidence>
<dbReference type="GO" id="GO:0005524">
    <property type="term" value="F:ATP binding"/>
    <property type="evidence" value="ECO:0007669"/>
    <property type="project" value="UniProtKB-UniRule"/>
</dbReference>
<dbReference type="Pfam" id="PF00069">
    <property type="entry name" value="Pkinase"/>
    <property type="match status" value="2"/>
</dbReference>
<dbReference type="PANTHER" id="PTHR45637">
    <property type="entry name" value="FLIPPASE KINASE 1-RELATED"/>
    <property type="match status" value="1"/>
</dbReference>
<keyword evidence="3 11" id="KW-0723">Serine/threonine-protein kinase</keyword>
<keyword evidence="16" id="KW-1185">Reference proteome</keyword>
<keyword evidence="5 10" id="KW-0547">Nucleotide-binding</keyword>
<dbReference type="InterPro" id="IPR008271">
    <property type="entry name" value="Ser/Thr_kinase_AS"/>
</dbReference>
<dbReference type="InterPro" id="IPR000961">
    <property type="entry name" value="AGC-kinase_C"/>
</dbReference>
<evidence type="ECO:0000256" key="11">
    <source>
        <dbReference type="RuleBase" id="RU000304"/>
    </source>
</evidence>
<feature type="domain" description="AGC-kinase C-terminal" evidence="14">
    <location>
        <begin position="330"/>
        <end position="393"/>
    </location>
</feature>
<accession>A0AAV3Q6N8</accession>
<feature type="region of interest" description="Disordered" evidence="12">
    <location>
        <begin position="193"/>
        <end position="217"/>
    </location>
</feature>
<protein>
    <recommendedName>
        <fullName evidence="2">non-specific serine/threonine protein kinase</fullName>
        <ecNumber evidence="2">2.7.11.1</ecNumber>
    </recommendedName>
</protein>
<reference evidence="15 16" key="1">
    <citation type="submission" date="2024-01" db="EMBL/GenBank/DDBJ databases">
        <title>The complete chloroplast genome sequence of Lithospermum erythrorhizon: insights into the phylogenetic relationship among Boraginaceae species and the maternal lineages of purple gromwells.</title>
        <authorList>
            <person name="Okada T."/>
            <person name="Watanabe K."/>
        </authorList>
    </citation>
    <scope>NUCLEOTIDE SEQUENCE [LARGE SCALE GENOMIC DNA]</scope>
</reference>
<gene>
    <name evidence="15" type="ORF">LIER_15773</name>
</gene>
<evidence type="ECO:0000256" key="3">
    <source>
        <dbReference type="ARBA" id="ARBA00022527"/>
    </source>
</evidence>
<comment type="catalytic activity">
    <reaction evidence="8">
        <text>L-threonyl-[protein] + ATP = O-phospho-L-threonyl-[protein] + ADP + H(+)</text>
        <dbReference type="Rhea" id="RHEA:46608"/>
        <dbReference type="Rhea" id="RHEA-COMP:11060"/>
        <dbReference type="Rhea" id="RHEA-COMP:11605"/>
        <dbReference type="ChEBI" id="CHEBI:15378"/>
        <dbReference type="ChEBI" id="CHEBI:30013"/>
        <dbReference type="ChEBI" id="CHEBI:30616"/>
        <dbReference type="ChEBI" id="CHEBI:61977"/>
        <dbReference type="ChEBI" id="CHEBI:456216"/>
        <dbReference type="EC" id="2.7.11.1"/>
    </reaction>
</comment>
<evidence type="ECO:0000256" key="2">
    <source>
        <dbReference type="ARBA" id="ARBA00012513"/>
    </source>
</evidence>
<keyword evidence="7 10" id="KW-0067">ATP-binding</keyword>
<dbReference type="Proteomes" id="UP001454036">
    <property type="component" value="Unassembled WGS sequence"/>
</dbReference>
<dbReference type="Gene3D" id="1.10.510.10">
    <property type="entry name" value="Transferase(Phosphotransferase) domain 1"/>
    <property type="match status" value="2"/>
</dbReference>